<dbReference type="Proteomes" id="UP000054698">
    <property type="component" value="Unassembled WGS sequence"/>
</dbReference>
<evidence type="ECO:0000313" key="1">
    <source>
        <dbReference type="EMBL" id="KTC94934.1"/>
    </source>
</evidence>
<dbReference type="OrthoDB" id="5645740at2"/>
<name>A0A0W0TH81_9GAMM</name>
<organism evidence="1 3">
    <name type="scientific">Legionella feeleii</name>
    <dbReference type="NCBI Taxonomy" id="453"/>
    <lineage>
        <taxon>Bacteria</taxon>
        <taxon>Pseudomonadati</taxon>
        <taxon>Pseudomonadota</taxon>
        <taxon>Gammaproteobacteria</taxon>
        <taxon>Legionellales</taxon>
        <taxon>Legionellaceae</taxon>
        <taxon>Legionella</taxon>
    </lineage>
</organism>
<dbReference type="AlphaFoldDB" id="A0A0W0TH81"/>
<proteinExistence type="predicted"/>
<evidence type="ECO:0000313" key="2">
    <source>
        <dbReference type="EMBL" id="SPX62005.1"/>
    </source>
</evidence>
<accession>A0A0W0TH81</accession>
<sequence length="218" mass="24649">MPERIRLTTIGGRFNTGVNVNTEVPSFPALYIAKNKDTALQEHLGQVPSDILSPREMALTNPASETIVSISGKFDKVFDLTNEKTLEPFLNLIKKFNLSKELKAKAYQLNEPNPETIKTVKKLLDSLLTFEWRIKPSRYDVPANSQIFGHLVYSSGIEGILYPSKLTKEPCLVIYPKNFVGTDSYIQMDDEPPHIKVPIRIDRSNWRVTELSSDEIIG</sequence>
<dbReference type="PATRIC" id="fig|453.4.peg.2848"/>
<reference evidence="2 4" key="2">
    <citation type="submission" date="2018-06" db="EMBL/GenBank/DDBJ databases">
        <authorList>
            <consortium name="Pathogen Informatics"/>
            <person name="Doyle S."/>
        </authorList>
    </citation>
    <scope>NUCLEOTIDE SEQUENCE [LARGE SCALE GENOMIC DNA]</scope>
    <source>
        <strain evidence="2 4">NCTC12022</strain>
    </source>
</reference>
<dbReference type="Proteomes" id="UP000251942">
    <property type="component" value="Unassembled WGS sequence"/>
</dbReference>
<protein>
    <submittedName>
        <fullName evidence="1 2">RES domain</fullName>
    </submittedName>
</protein>
<dbReference type="EMBL" id="LNYB01000085">
    <property type="protein sequence ID" value="KTC94934.1"/>
    <property type="molecule type" value="Genomic_DNA"/>
</dbReference>
<dbReference type="RefSeq" id="WP_058447439.1">
    <property type="nucleotide sequence ID" value="NZ_CAAAHT010000103.1"/>
</dbReference>
<evidence type="ECO:0000313" key="4">
    <source>
        <dbReference type="Proteomes" id="UP000251942"/>
    </source>
</evidence>
<dbReference type="EMBL" id="UASS01000032">
    <property type="protein sequence ID" value="SPX62005.1"/>
    <property type="molecule type" value="Genomic_DNA"/>
</dbReference>
<evidence type="ECO:0000313" key="3">
    <source>
        <dbReference type="Proteomes" id="UP000054698"/>
    </source>
</evidence>
<reference evidence="1 3" key="1">
    <citation type="submission" date="2015-11" db="EMBL/GenBank/DDBJ databases">
        <title>Genomic analysis of 38 Legionella species identifies large and diverse effector repertoires.</title>
        <authorList>
            <person name="Burstein D."/>
            <person name="Amaro F."/>
            <person name="Zusman T."/>
            <person name="Lifshitz Z."/>
            <person name="Cohen O."/>
            <person name="Gilbert J.A."/>
            <person name="Pupko T."/>
            <person name="Shuman H.A."/>
            <person name="Segal G."/>
        </authorList>
    </citation>
    <scope>NUCLEOTIDE SEQUENCE [LARGE SCALE GENOMIC DNA]</scope>
    <source>
        <strain evidence="1 3">WO-44C</strain>
    </source>
</reference>
<keyword evidence="3" id="KW-1185">Reference proteome</keyword>
<gene>
    <name evidence="1" type="ORF">Lfee_2598</name>
    <name evidence="2" type="ORF">NCTC12022_02762</name>
</gene>